<evidence type="ECO:0000313" key="1">
    <source>
        <dbReference type="EMBL" id="KIJ33867.1"/>
    </source>
</evidence>
<name>A0A0C9UX48_SPHS4</name>
<keyword evidence="2" id="KW-1185">Reference proteome</keyword>
<dbReference type="EMBL" id="KN837207">
    <property type="protein sequence ID" value="KIJ33867.1"/>
    <property type="molecule type" value="Genomic_DNA"/>
</dbReference>
<gene>
    <name evidence="1" type="ORF">M422DRAFT_52261</name>
</gene>
<organism evidence="1 2">
    <name type="scientific">Sphaerobolus stellatus (strain SS14)</name>
    <dbReference type="NCBI Taxonomy" id="990650"/>
    <lineage>
        <taxon>Eukaryota</taxon>
        <taxon>Fungi</taxon>
        <taxon>Dikarya</taxon>
        <taxon>Basidiomycota</taxon>
        <taxon>Agaricomycotina</taxon>
        <taxon>Agaricomycetes</taxon>
        <taxon>Phallomycetidae</taxon>
        <taxon>Geastrales</taxon>
        <taxon>Sphaerobolaceae</taxon>
        <taxon>Sphaerobolus</taxon>
    </lineage>
</organism>
<reference evidence="1 2" key="1">
    <citation type="submission" date="2014-06" db="EMBL/GenBank/DDBJ databases">
        <title>Evolutionary Origins and Diversification of the Mycorrhizal Mutualists.</title>
        <authorList>
            <consortium name="DOE Joint Genome Institute"/>
            <consortium name="Mycorrhizal Genomics Consortium"/>
            <person name="Kohler A."/>
            <person name="Kuo A."/>
            <person name="Nagy L.G."/>
            <person name="Floudas D."/>
            <person name="Copeland A."/>
            <person name="Barry K.W."/>
            <person name="Cichocki N."/>
            <person name="Veneault-Fourrey C."/>
            <person name="LaButti K."/>
            <person name="Lindquist E.A."/>
            <person name="Lipzen A."/>
            <person name="Lundell T."/>
            <person name="Morin E."/>
            <person name="Murat C."/>
            <person name="Riley R."/>
            <person name="Ohm R."/>
            <person name="Sun H."/>
            <person name="Tunlid A."/>
            <person name="Henrissat B."/>
            <person name="Grigoriev I.V."/>
            <person name="Hibbett D.S."/>
            <person name="Martin F."/>
        </authorList>
    </citation>
    <scope>NUCLEOTIDE SEQUENCE [LARGE SCALE GENOMIC DNA]</scope>
    <source>
        <strain evidence="1 2">SS14</strain>
    </source>
</reference>
<dbReference type="Proteomes" id="UP000054279">
    <property type="component" value="Unassembled WGS sequence"/>
</dbReference>
<protein>
    <submittedName>
        <fullName evidence="1">Uncharacterized protein</fullName>
    </submittedName>
</protein>
<dbReference type="HOGENOM" id="CLU_1023664_0_0_1"/>
<proteinExistence type="predicted"/>
<accession>A0A0C9UX48</accession>
<dbReference type="AlphaFoldDB" id="A0A0C9UX48"/>
<evidence type="ECO:0000313" key="2">
    <source>
        <dbReference type="Proteomes" id="UP000054279"/>
    </source>
</evidence>
<sequence length="272" mass="29380">MNQCQLLLSVIHRNVEKHSSNFKICVAGRMPQYKLLTVCLIFSAPDCINTTGADSTWDLPLLSILWFLKLATITSSELSLLSMQPFYFYLLRLASVAASSPVSSLANIISLLLNNGFALTVVQVATAVNTPAISSSIVNSGFPITRWGIQLISIEPTSSTVQFKVATTGSFLTINPTDNGTALNTIGVIGNPGSSNSSFMTKGDRGREYDLYAVSPRPDPKTSLRPGLSIAPLTMCFLIRLPMAFHLLQSIWLQSSAVVFANSLGLLDTPFT</sequence>